<feature type="transmembrane region" description="Helical" evidence="2">
    <location>
        <begin position="158"/>
        <end position="179"/>
    </location>
</feature>
<dbReference type="AlphaFoldDB" id="A0A6I6AKK8"/>
<dbReference type="SUPFAM" id="SSF52833">
    <property type="entry name" value="Thioredoxin-like"/>
    <property type="match status" value="1"/>
</dbReference>
<dbReference type="PANTHER" id="PTHR34978:SF3">
    <property type="entry name" value="SLR0241 PROTEIN"/>
    <property type="match status" value="1"/>
</dbReference>
<gene>
    <name evidence="4" type="ORF">F1728_27155</name>
</gene>
<proteinExistence type="predicted"/>
<feature type="transmembrane region" description="Helical" evidence="2">
    <location>
        <begin position="6"/>
        <end position="27"/>
    </location>
</feature>
<evidence type="ECO:0000313" key="5">
    <source>
        <dbReference type="Proteomes" id="UP000427281"/>
    </source>
</evidence>
<sequence>MVMDLLWKLLISNAAIAGGLFMLVLLFRRWIKNPALLHMLLLLVLIKLITPPVWQPRITLLSPGTGASVSPVETAPATDGTGLLAENESNANTELNAFNSLRKRMQETSKGSSPATITETRSETSTAETSIEIPVSKPAWYLRLAATFTARGWTWTSFLFLIWTLGTVICCFIAALRIFRFQRLLKLARPASAALQQRAGALGTRIGLESAPQVVLLPGAISPLLWAFCCKARIILPERLLAELDEAERDTLLLHELAHYRRGDHWVRLIELATTALYWWYPVVWWVRREIRLTEEACCDAWVTQTEPDKRRAYAEVLVKATGFVSQAQRIPVATGIGSARILEQRLTSIMCDTLQHTISRRGKFLLATIALLLLSLAPLPGTSQAETKVAEKPDQLPSVEEILDGYRDNIQRLLPMEMTYQVLIKENMNCINNDRQRVKEAELISTLKHTDLKTEDGKVVYNAEQFAIVVGSTLRDAEFLKSNLTANQVKSRLAGWVSERSFFWSDGKSFQRRWPNNLKDSELDLTPRKLTQVALPHYFKSIDVLSAIKGATPPYRVWFGTSSSFPQGQGRITDNFNRVISHKTRAPLAVSQFQWDEKQDWQNLDYFMTRSADQYKIIGWKKHEGCRTIVLDGCFTPIHEQTGLRNRYRIWVDPERGFLPLRMEMTDVNAQGQAVREVYRHLEVEQIDQFADSYYPVKIHFQNYTVDSPGIQKQNEKIREEKLDPQSLAPLPLVPGRREIWTVTSFTANKPMEQDELAWEFPQGAVYTNDLDGNKYVAGRPKQLPLPASPPPALPPGTPAPPLQVKSWLDGNSQSLEALRGKVVFLLFIDGIQETDYSQIPADMEKPLAQMRKFMKAFHSKYSKKGVVFLEVHPPGTEADKIRAFHQFRQFETPAAIDLASQNGGKTNILYDGANLDLNFLVIGRDGHIASTQQSLENEQGELYFYYVANKLSIPIHDDENISEEETMNNGMRIMEYIVSEQLDKALAIEKE</sequence>
<organism evidence="4 5">
    <name type="scientific">Gimesia benthica</name>
    <dbReference type="NCBI Taxonomy" id="2608982"/>
    <lineage>
        <taxon>Bacteria</taxon>
        <taxon>Pseudomonadati</taxon>
        <taxon>Planctomycetota</taxon>
        <taxon>Planctomycetia</taxon>
        <taxon>Planctomycetales</taxon>
        <taxon>Planctomycetaceae</taxon>
        <taxon>Gimesia</taxon>
    </lineage>
</organism>
<dbReference type="InterPro" id="IPR052173">
    <property type="entry name" value="Beta-lactam_resp_regulator"/>
</dbReference>
<feature type="domain" description="Peptidase M56" evidence="3">
    <location>
        <begin position="113"/>
        <end position="349"/>
    </location>
</feature>
<dbReference type="CDD" id="cd07341">
    <property type="entry name" value="M56_BlaR1_MecR1_like"/>
    <property type="match status" value="1"/>
</dbReference>
<dbReference type="Gene3D" id="3.40.30.10">
    <property type="entry name" value="Glutaredoxin"/>
    <property type="match status" value="1"/>
</dbReference>
<dbReference type="EMBL" id="CP043930">
    <property type="protein sequence ID" value="QGQ26132.1"/>
    <property type="molecule type" value="Genomic_DNA"/>
</dbReference>
<feature type="compositionally biased region" description="Pro residues" evidence="1">
    <location>
        <begin position="788"/>
        <end position="801"/>
    </location>
</feature>
<name>A0A6I6AKK8_9PLAN</name>
<feature type="region of interest" description="Disordered" evidence="1">
    <location>
        <begin position="781"/>
        <end position="801"/>
    </location>
</feature>
<protein>
    <submittedName>
        <fullName evidence="4">Peptidase M56</fullName>
    </submittedName>
</protein>
<evidence type="ECO:0000313" key="4">
    <source>
        <dbReference type="EMBL" id="QGQ26132.1"/>
    </source>
</evidence>
<evidence type="ECO:0000256" key="1">
    <source>
        <dbReference type="SAM" id="MobiDB-lite"/>
    </source>
</evidence>
<evidence type="ECO:0000256" key="2">
    <source>
        <dbReference type="SAM" id="Phobius"/>
    </source>
</evidence>
<keyword evidence="2" id="KW-0812">Transmembrane</keyword>
<keyword evidence="2" id="KW-1133">Transmembrane helix</keyword>
<dbReference type="InterPro" id="IPR008756">
    <property type="entry name" value="Peptidase_M56"/>
</dbReference>
<feature type="compositionally biased region" description="Low complexity" evidence="1">
    <location>
        <begin position="115"/>
        <end position="125"/>
    </location>
</feature>
<keyword evidence="2" id="KW-0472">Membrane</keyword>
<feature type="region of interest" description="Disordered" evidence="1">
    <location>
        <begin position="106"/>
        <end position="125"/>
    </location>
</feature>
<accession>A0A6I6AKK8</accession>
<dbReference type="Proteomes" id="UP000427281">
    <property type="component" value="Chromosome"/>
</dbReference>
<dbReference type="Gene3D" id="3.30.2010.10">
    <property type="entry name" value="Metalloproteases ('zincins'), catalytic domain"/>
    <property type="match status" value="1"/>
</dbReference>
<dbReference type="InterPro" id="IPR036249">
    <property type="entry name" value="Thioredoxin-like_sf"/>
</dbReference>
<keyword evidence="5" id="KW-1185">Reference proteome</keyword>
<dbReference type="KEGG" id="gim:F1728_27155"/>
<evidence type="ECO:0000259" key="3">
    <source>
        <dbReference type="Pfam" id="PF05569"/>
    </source>
</evidence>
<dbReference type="PANTHER" id="PTHR34978">
    <property type="entry name" value="POSSIBLE SENSOR-TRANSDUCER PROTEIN BLAR"/>
    <property type="match status" value="1"/>
</dbReference>
<dbReference type="Pfam" id="PF05569">
    <property type="entry name" value="Peptidase_M56"/>
    <property type="match status" value="1"/>
</dbReference>
<reference evidence="4 5" key="1">
    <citation type="submission" date="2019-09" db="EMBL/GenBank/DDBJ databases">
        <title>Gimesia benthica sp. nov., a novel bacterium isolated from deep-sea water of the Northwest Indian Ocean.</title>
        <authorList>
            <person name="Dai X."/>
        </authorList>
    </citation>
    <scope>NUCLEOTIDE SEQUENCE [LARGE SCALE GENOMIC DNA]</scope>
    <source>
        <strain evidence="4 5">E7</strain>
    </source>
</reference>